<dbReference type="Pfam" id="PF04203">
    <property type="entry name" value="Sortase"/>
    <property type="match status" value="1"/>
</dbReference>
<reference evidence="4" key="1">
    <citation type="submission" date="2019-03" db="EMBL/GenBank/DDBJ databases">
        <title>Weissella sp. 26KH-42 Genome sequencing.</title>
        <authorList>
            <person name="Heo J."/>
            <person name="Kim S.-J."/>
            <person name="Kim J.-S."/>
            <person name="Hong S.-B."/>
            <person name="Kwon S.-W."/>
        </authorList>
    </citation>
    <scope>NUCLEOTIDE SEQUENCE [LARGE SCALE GENOMIC DNA]</scope>
    <source>
        <strain evidence="4">26KH-42</strain>
    </source>
</reference>
<evidence type="ECO:0000256" key="1">
    <source>
        <dbReference type="ARBA" id="ARBA00022801"/>
    </source>
</evidence>
<evidence type="ECO:0000256" key="2">
    <source>
        <dbReference type="PIRSR" id="PIRSR605754-1"/>
    </source>
</evidence>
<proteinExistence type="predicted"/>
<dbReference type="InterPro" id="IPR005754">
    <property type="entry name" value="Sortase"/>
</dbReference>
<dbReference type="SUPFAM" id="SSF63817">
    <property type="entry name" value="Sortase"/>
    <property type="match status" value="1"/>
</dbReference>
<evidence type="ECO:0000313" key="3">
    <source>
        <dbReference type="EMBL" id="QBO36376.1"/>
    </source>
</evidence>
<keyword evidence="4" id="KW-1185">Reference proteome</keyword>
<dbReference type="AlphaFoldDB" id="A0A4P6YUI0"/>
<dbReference type="Proteomes" id="UP000292886">
    <property type="component" value="Chromosome"/>
</dbReference>
<dbReference type="EMBL" id="CP037940">
    <property type="protein sequence ID" value="QBO36376.1"/>
    <property type="molecule type" value="Genomic_DNA"/>
</dbReference>
<feature type="active site" description="Acyl-thioester intermediate" evidence="2">
    <location>
        <position position="201"/>
    </location>
</feature>
<accession>A0A4P6YUI0</accession>
<evidence type="ECO:0000313" key="4">
    <source>
        <dbReference type="Proteomes" id="UP000292886"/>
    </source>
</evidence>
<protein>
    <submittedName>
        <fullName evidence="3">Sortase</fullName>
    </submittedName>
</protein>
<gene>
    <name evidence="3" type="ORF">EQG49_07820</name>
</gene>
<dbReference type="GO" id="GO:0016787">
    <property type="term" value="F:hydrolase activity"/>
    <property type="evidence" value="ECO:0007669"/>
    <property type="project" value="UniProtKB-KW"/>
</dbReference>
<name>A0A4P6YUI0_9LACO</name>
<feature type="active site" description="Proton donor/acceptor" evidence="2">
    <location>
        <position position="134"/>
    </location>
</feature>
<dbReference type="Gene3D" id="2.40.260.10">
    <property type="entry name" value="Sortase"/>
    <property type="match status" value="1"/>
</dbReference>
<dbReference type="KEGG" id="wei:EQG49_07820"/>
<sequence>MMGAFSMKRNTIFIVMILALLIVGGYVATKSQWFISYQYSNLMKNWPNPAHTEGKSNNNVGVKKYNARKKQEKIVHQNYLKNRKKKIKNTIQFKNVYMSWKKDAGASEAPEKGAGAWYGTGLTHDGKPTHFIGHNPGAFHEVTKLKKGDKITVIDSKGKKRTYKVNRVADVYDNGKNVQTHEKEMYNIFIAPGERITLQTCLTSTKNRLIFAK</sequence>
<organism evidence="3 4">
    <name type="scientific">Periweissella cryptocerci</name>
    <dbReference type="NCBI Taxonomy" id="2506420"/>
    <lineage>
        <taxon>Bacteria</taxon>
        <taxon>Bacillati</taxon>
        <taxon>Bacillota</taxon>
        <taxon>Bacilli</taxon>
        <taxon>Lactobacillales</taxon>
        <taxon>Lactobacillaceae</taxon>
        <taxon>Periweissella</taxon>
    </lineage>
</organism>
<keyword evidence="1" id="KW-0378">Hydrolase</keyword>
<dbReference type="InterPro" id="IPR023365">
    <property type="entry name" value="Sortase_dom-sf"/>
</dbReference>
<dbReference type="OrthoDB" id="3177627at2"/>